<dbReference type="SUPFAM" id="SSF48403">
    <property type="entry name" value="Ankyrin repeat"/>
    <property type="match status" value="2"/>
</dbReference>
<dbReference type="OrthoDB" id="549361at2759"/>
<dbReference type="Proteomes" id="UP000612055">
    <property type="component" value="Unassembled WGS sequence"/>
</dbReference>
<feature type="compositionally biased region" description="Acidic residues" evidence="4">
    <location>
        <begin position="651"/>
        <end position="687"/>
    </location>
</feature>
<feature type="compositionally biased region" description="Low complexity" evidence="4">
    <location>
        <begin position="712"/>
        <end position="723"/>
    </location>
</feature>
<dbReference type="PANTHER" id="PTHR24198:SF165">
    <property type="entry name" value="ANKYRIN REPEAT-CONTAINING PROTEIN-RELATED"/>
    <property type="match status" value="1"/>
</dbReference>
<feature type="compositionally biased region" description="Low complexity" evidence="4">
    <location>
        <begin position="566"/>
        <end position="608"/>
    </location>
</feature>
<organism evidence="5 6">
    <name type="scientific">Edaphochlamys debaryana</name>
    <dbReference type="NCBI Taxonomy" id="47281"/>
    <lineage>
        <taxon>Eukaryota</taxon>
        <taxon>Viridiplantae</taxon>
        <taxon>Chlorophyta</taxon>
        <taxon>core chlorophytes</taxon>
        <taxon>Chlorophyceae</taxon>
        <taxon>CS clade</taxon>
        <taxon>Chlamydomonadales</taxon>
        <taxon>Chlamydomonadales incertae sedis</taxon>
        <taxon>Edaphochlamys</taxon>
    </lineage>
</organism>
<feature type="region of interest" description="Disordered" evidence="4">
    <location>
        <begin position="440"/>
        <end position="470"/>
    </location>
</feature>
<evidence type="ECO:0000313" key="5">
    <source>
        <dbReference type="EMBL" id="KAG2495925.1"/>
    </source>
</evidence>
<keyword evidence="1" id="KW-0677">Repeat</keyword>
<evidence type="ECO:0000256" key="2">
    <source>
        <dbReference type="ARBA" id="ARBA00023043"/>
    </source>
</evidence>
<feature type="repeat" description="ANK" evidence="3">
    <location>
        <begin position="155"/>
        <end position="187"/>
    </location>
</feature>
<evidence type="ECO:0000256" key="4">
    <source>
        <dbReference type="SAM" id="MobiDB-lite"/>
    </source>
</evidence>
<feature type="compositionally biased region" description="Acidic residues" evidence="4">
    <location>
        <begin position="458"/>
        <end position="470"/>
    </location>
</feature>
<dbReference type="Gene3D" id="1.25.40.20">
    <property type="entry name" value="Ankyrin repeat-containing domain"/>
    <property type="match status" value="2"/>
</dbReference>
<gene>
    <name evidence="5" type="ORF">HYH03_005857</name>
</gene>
<dbReference type="EMBL" id="JAEHOE010000021">
    <property type="protein sequence ID" value="KAG2495925.1"/>
    <property type="molecule type" value="Genomic_DNA"/>
</dbReference>
<dbReference type="PROSITE" id="PS50088">
    <property type="entry name" value="ANK_REPEAT"/>
    <property type="match status" value="1"/>
</dbReference>
<keyword evidence="6" id="KW-1185">Reference proteome</keyword>
<dbReference type="InterPro" id="IPR002110">
    <property type="entry name" value="Ankyrin_rpt"/>
</dbReference>
<feature type="compositionally biased region" description="Basic residues" evidence="4">
    <location>
        <begin position="926"/>
        <end position="943"/>
    </location>
</feature>
<feature type="compositionally biased region" description="Basic and acidic residues" evidence="4">
    <location>
        <begin position="494"/>
        <end position="506"/>
    </location>
</feature>
<feature type="compositionally biased region" description="Gly residues" evidence="4">
    <location>
        <begin position="747"/>
        <end position="768"/>
    </location>
</feature>
<evidence type="ECO:0000313" key="6">
    <source>
        <dbReference type="Proteomes" id="UP000612055"/>
    </source>
</evidence>
<comment type="caution">
    <text evidence="5">The sequence shown here is derived from an EMBL/GenBank/DDBJ whole genome shotgun (WGS) entry which is preliminary data.</text>
</comment>
<dbReference type="AlphaFoldDB" id="A0A836C0N7"/>
<dbReference type="Pfam" id="PF12796">
    <property type="entry name" value="Ank_2"/>
    <property type="match status" value="1"/>
</dbReference>
<feature type="compositionally biased region" description="Gly residues" evidence="4">
    <location>
        <begin position="548"/>
        <end position="565"/>
    </location>
</feature>
<dbReference type="PANTHER" id="PTHR24198">
    <property type="entry name" value="ANKYRIN REPEAT AND PROTEIN KINASE DOMAIN-CONTAINING PROTEIN"/>
    <property type="match status" value="1"/>
</dbReference>
<evidence type="ECO:0000256" key="3">
    <source>
        <dbReference type="PROSITE-ProRule" id="PRU00023"/>
    </source>
</evidence>
<sequence length="1020" mass="106594">MLDKGCSPNEANASGELPLARVLAAATAPTYDNDSAVFDMLIGAGADMAAAGETANPLLAICKNNLSKFAEMAVGVLRHRSGGSLDWDRRDDKGYTPLALAAYWDNAWLIRHLVDEVGVDPNAPAQRSRPTEPEVVGTTGLLCMAKPLTVPGTVEGQTPLMCACKGGSIGAVMLLLNRGADVRAVDAQGRTPLQHAMTLDKGASLKIAAALLQRGAVPGHGVQSPPAQEGAGGQPSWKPCVDLVGESWAHRAVRYGSSAFLELWAAAGGSLDFLATTADDADDMPGAELKIEEKGDFLDYVPPRVDNPLEEEDEELKAQPQPGEVDPESGQPRAQSGGGGGEGGAEGAGDDTGPDQQRGSGSGSGRPLGEGVEAGGPGVAQGAASDDDDCGSDVEAELAALIAAGEVESHYAGPSPAMLLRWRRRGVQWWEEFFVDEGSLPDSELEDEPGWADKYEPCEEGEEGIDEEDVEDEIWESIREEQRQAAIAYRRHQRDQSQREAAEAAREAAAAVTQRLGDPGFSRSLSQGLAHRLFKHRLPHAAVPPQDDGGGAAGERRGSGGGADAGSGFASGSPSRWLRQRSGSQPSSPAAPGGSRSPSWKNPFAGMFSRGGAGGGEGQAAPGSPLASPARPRKERSPGTARAGPGPVAEALEDEDDDDDKEEGEKEEEEGDKLELEDLGADDDDLTDAPRPPAPAPGPGLAGAASKRVSLAATQQQSAPAAPRLITVGSRPSRASKTSASECGGSTSNGGGGSSEGGGGGSEAGAGEGGERGGAAVMRGGPSRSMRAASRVASRAASEHRSKSFTAGLLGGLTSGTKGDRLYANEPYYQPGTRYNGLPRYMAVDVEAHPGAKYEGHLAAWRGRLEALGGVGGGRIKEERRLEGADLRARNIAWYNKSMSPVEFPLKQGKWKSFLRLSAKAVEAAKKRRPCKPGQKPKPRKKTAWFGLPDLPSRPELAQTSPLVYAVRLWRPKCVAVLLKYSAAAPNLPDAHGLTPLAYAMFLLANWSARGLRRRTTTGN</sequence>
<name>A0A836C0N7_9CHLO</name>
<keyword evidence="2 3" id="KW-0040">ANK repeat</keyword>
<evidence type="ECO:0000256" key="1">
    <source>
        <dbReference type="ARBA" id="ARBA00022737"/>
    </source>
</evidence>
<feature type="compositionally biased region" description="Gly residues" evidence="4">
    <location>
        <begin position="360"/>
        <end position="379"/>
    </location>
</feature>
<dbReference type="PROSITE" id="PS50297">
    <property type="entry name" value="ANK_REP_REGION"/>
    <property type="match status" value="1"/>
</dbReference>
<feature type="compositionally biased region" description="Gly residues" evidence="4">
    <location>
        <begin position="609"/>
        <end position="618"/>
    </location>
</feature>
<dbReference type="InterPro" id="IPR036770">
    <property type="entry name" value="Ankyrin_rpt-contain_sf"/>
</dbReference>
<feature type="region of interest" description="Disordered" evidence="4">
    <location>
        <begin position="489"/>
        <end position="524"/>
    </location>
</feature>
<proteinExistence type="predicted"/>
<dbReference type="SMART" id="SM00248">
    <property type="entry name" value="ANK"/>
    <property type="match status" value="5"/>
</dbReference>
<feature type="region of interest" description="Disordered" evidence="4">
    <location>
        <begin position="536"/>
        <end position="788"/>
    </location>
</feature>
<protein>
    <submittedName>
        <fullName evidence="5">Uncharacterized protein</fullName>
    </submittedName>
</protein>
<feature type="region of interest" description="Disordered" evidence="4">
    <location>
        <begin position="293"/>
        <end position="392"/>
    </location>
</feature>
<feature type="region of interest" description="Disordered" evidence="4">
    <location>
        <begin position="926"/>
        <end position="946"/>
    </location>
</feature>
<accession>A0A836C0N7</accession>
<feature type="compositionally biased region" description="Gly residues" evidence="4">
    <location>
        <begin position="336"/>
        <end position="347"/>
    </location>
</feature>
<reference evidence="5" key="1">
    <citation type="journal article" date="2020" name="bioRxiv">
        <title>Comparative genomics of Chlamydomonas.</title>
        <authorList>
            <person name="Craig R.J."/>
            <person name="Hasan A.R."/>
            <person name="Ness R.W."/>
            <person name="Keightley P.D."/>
        </authorList>
    </citation>
    <scope>NUCLEOTIDE SEQUENCE</scope>
    <source>
        <strain evidence="5">CCAP 11/70</strain>
    </source>
</reference>